<organism evidence="2">
    <name type="scientific">marine metagenome</name>
    <dbReference type="NCBI Taxonomy" id="408172"/>
    <lineage>
        <taxon>unclassified sequences</taxon>
        <taxon>metagenomes</taxon>
        <taxon>ecological metagenomes</taxon>
    </lineage>
</organism>
<protein>
    <recommendedName>
        <fullName evidence="1">PDZ domain-containing protein</fullName>
    </recommendedName>
</protein>
<dbReference type="Gene3D" id="2.30.42.10">
    <property type="match status" value="1"/>
</dbReference>
<dbReference type="InterPro" id="IPR001478">
    <property type="entry name" value="PDZ"/>
</dbReference>
<dbReference type="InterPro" id="IPR036034">
    <property type="entry name" value="PDZ_sf"/>
</dbReference>
<dbReference type="AlphaFoldDB" id="A0A381VVK4"/>
<dbReference type="Pfam" id="PF13180">
    <property type="entry name" value="PDZ_2"/>
    <property type="match status" value="1"/>
</dbReference>
<gene>
    <name evidence="2" type="ORF">METZ01_LOCUS96511</name>
</gene>
<proteinExistence type="predicted"/>
<name>A0A381VVK4_9ZZZZ</name>
<dbReference type="SUPFAM" id="SSF50156">
    <property type="entry name" value="PDZ domain-like"/>
    <property type="match status" value="1"/>
</dbReference>
<accession>A0A381VVK4</accession>
<sequence>MLVVLTLLSGCADMFYQPERIKKWPDLGLRIAVVVIPDSIEQGQTKRHFLIRAVRPDTPAQSAGVRPGDILQALDGKTIHHISDALEIMRSKRNKDNVVLTITRGEETLVLTVDLATAVLRSSI</sequence>
<reference evidence="2" key="1">
    <citation type="submission" date="2018-05" db="EMBL/GenBank/DDBJ databases">
        <authorList>
            <person name="Lanie J.A."/>
            <person name="Ng W.-L."/>
            <person name="Kazmierczak K.M."/>
            <person name="Andrzejewski T.M."/>
            <person name="Davidsen T.M."/>
            <person name="Wayne K.J."/>
            <person name="Tettelin H."/>
            <person name="Glass J.I."/>
            <person name="Rusch D."/>
            <person name="Podicherti R."/>
            <person name="Tsui H.-C.T."/>
            <person name="Winkler M.E."/>
        </authorList>
    </citation>
    <scope>NUCLEOTIDE SEQUENCE</scope>
</reference>
<feature type="domain" description="PDZ" evidence="1">
    <location>
        <begin position="50"/>
        <end position="106"/>
    </location>
</feature>
<evidence type="ECO:0000259" key="1">
    <source>
        <dbReference type="PROSITE" id="PS50106"/>
    </source>
</evidence>
<evidence type="ECO:0000313" key="2">
    <source>
        <dbReference type="EMBL" id="SVA43657.1"/>
    </source>
</evidence>
<dbReference type="SMART" id="SM00228">
    <property type="entry name" value="PDZ"/>
    <property type="match status" value="1"/>
</dbReference>
<dbReference type="EMBL" id="UINC01009749">
    <property type="protein sequence ID" value="SVA43657.1"/>
    <property type="molecule type" value="Genomic_DNA"/>
</dbReference>
<dbReference type="PROSITE" id="PS50106">
    <property type="entry name" value="PDZ"/>
    <property type="match status" value="1"/>
</dbReference>